<evidence type="ECO:0000256" key="8">
    <source>
        <dbReference type="PIRSR" id="PIRSR000548-1"/>
    </source>
</evidence>
<feature type="binding site" evidence="8">
    <location>
        <position position="376"/>
    </location>
    <ligand>
        <name>3',5'-cyclic AMP</name>
        <dbReference type="ChEBI" id="CHEBI:58165"/>
        <label>2</label>
    </ligand>
</feature>
<evidence type="ECO:0000313" key="11">
    <source>
        <dbReference type="EMBL" id="CDW74127.1"/>
    </source>
</evidence>
<feature type="region of interest" description="Disordered" evidence="9">
    <location>
        <begin position="82"/>
        <end position="114"/>
    </location>
</feature>
<dbReference type="FunCoup" id="A0A077ZY19">
    <property type="interactions" value="44"/>
</dbReference>
<keyword evidence="7 8" id="KW-0114">cAMP</keyword>
<dbReference type="FunFam" id="2.60.120.10:FF:000039">
    <property type="entry name" value="cAMP-dependent protein kinase regulatory subunit"/>
    <property type="match status" value="1"/>
</dbReference>
<dbReference type="AlphaFoldDB" id="A0A077ZY19"/>
<gene>
    <name evidence="11" type="primary">Contig5660.g6062</name>
    <name evidence="11" type="ORF">STYLEM_3121</name>
</gene>
<dbReference type="GO" id="GO:0005829">
    <property type="term" value="C:cytosol"/>
    <property type="evidence" value="ECO:0007669"/>
    <property type="project" value="TreeGrafter"/>
</dbReference>
<feature type="binding site" evidence="8">
    <location>
        <position position="252"/>
    </location>
    <ligand>
        <name>3',5'-cyclic AMP</name>
        <dbReference type="ChEBI" id="CHEBI:58165"/>
        <label>1</label>
    </ligand>
</feature>
<accession>A0A077ZY19</accession>
<evidence type="ECO:0000256" key="3">
    <source>
        <dbReference type="ARBA" id="ARBA00022553"/>
    </source>
</evidence>
<keyword evidence="3" id="KW-0597">Phosphoprotein</keyword>
<dbReference type="InterPro" id="IPR050503">
    <property type="entry name" value="cAMP-dep_PK_reg_su-like"/>
</dbReference>
<evidence type="ECO:0000313" key="12">
    <source>
        <dbReference type="Proteomes" id="UP000039865"/>
    </source>
</evidence>
<dbReference type="PRINTS" id="PR00103">
    <property type="entry name" value="CAMPKINASE"/>
</dbReference>
<evidence type="ECO:0000256" key="6">
    <source>
        <dbReference type="ARBA" id="ARBA00022741"/>
    </source>
</evidence>
<dbReference type="SMART" id="SM00100">
    <property type="entry name" value="cNMP"/>
    <property type="match status" value="2"/>
</dbReference>
<dbReference type="PROSITE" id="PS50042">
    <property type="entry name" value="CNMP_BINDING_3"/>
    <property type="match status" value="2"/>
</dbReference>
<dbReference type="PANTHER" id="PTHR11635:SF152">
    <property type="entry name" value="CAMP-DEPENDENT PROTEIN KINASE TYPE I REGULATORY SUBUNIT-RELATED"/>
    <property type="match status" value="1"/>
</dbReference>
<evidence type="ECO:0000256" key="1">
    <source>
        <dbReference type="ARBA" id="ARBA00005753"/>
    </source>
</evidence>
<proteinExistence type="inferred from homology"/>
<evidence type="ECO:0000256" key="4">
    <source>
        <dbReference type="ARBA" id="ARBA00022566"/>
    </source>
</evidence>
<dbReference type="Proteomes" id="UP000039865">
    <property type="component" value="Unassembled WGS sequence"/>
</dbReference>
<keyword evidence="12" id="KW-1185">Reference proteome</keyword>
<evidence type="ECO:0000256" key="2">
    <source>
        <dbReference type="ARBA" id="ARBA00020355"/>
    </source>
</evidence>
<dbReference type="GO" id="GO:0004862">
    <property type="term" value="F:cAMP-dependent protein kinase inhibitor activity"/>
    <property type="evidence" value="ECO:0007669"/>
    <property type="project" value="TreeGrafter"/>
</dbReference>
<dbReference type="FunFam" id="2.60.120.10:FF:000006">
    <property type="entry name" value="cAMP-dependent protein kinase type I-alpha regulatory subunit"/>
    <property type="match status" value="1"/>
</dbReference>
<comment type="similarity">
    <text evidence="1">Belongs to the cAMP-dependent kinase regulatory chain family.</text>
</comment>
<dbReference type="InterPro" id="IPR018488">
    <property type="entry name" value="cNMP-bd_CS"/>
</dbReference>
<sequence>MSTSSTARRDQHNREYLNRHVNDILEPMMLEVIKNKPDNQAKFMMKYLGESFGERATFGDRSLLEMLRGEAKRLEILIKEKEERKQDQQEEEKDNDRSGVGSEHETDEDDDDDYLEDLPQKIVNQVKKGPRSSVSAEAFGQWNKKSDFQARVVAKSNETKQKIMTRLGQAFMFSALDEKEKQIVVDAMEERKASVGDHIITQGEEGDYLYVVETGTLSCYKLFPGNKEETYLKKYMPGESFGELALLYNCPRAATIKADGEAVLWGLDRNTFNHIVKDAASKKREKYDKFLQSVKVLQGMDAYERSKLADAFKEDTFKPGEYIIKEGEEGNQFYMIESGDAQATKTLNPGEDPVVVMHYKIGDYFGERALLKNEPRAANVVAKTECIVVSMDRHSFKRLLGPLEEILKRNMELYEQFQAQ</sequence>
<organism evidence="11 12">
    <name type="scientific">Stylonychia lemnae</name>
    <name type="common">Ciliate</name>
    <dbReference type="NCBI Taxonomy" id="5949"/>
    <lineage>
        <taxon>Eukaryota</taxon>
        <taxon>Sar</taxon>
        <taxon>Alveolata</taxon>
        <taxon>Ciliophora</taxon>
        <taxon>Intramacronucleata</taxon>
        <taxon>Spirotrichea</taxon>
        <taxon>Stichotrichia</taxon>
        <taxon>Sporadotrichida</taxon>
        <taxon>Oxytrichidae</taxon>
        <taxon>Stylonychinae</taxon>
        <taxon>Stylonychia</taxon>
    </lineage>
</organism>
<evidence type="ECO:0000256" key="7">
    <source>
        <dbReference type="ARBA" id="ARBA00023149"/>
    </source>
</evidence>
<dbReference type="InterPro" id="IPR018490">
    <property type="entry name" value="cNMP-bd_dom_sf"/>
</dbReference>
<evidence type="ECO:0000256" key="9">
    <source>
        <dbReference type="SAM" id="MobiDB-lite"/>
    </source>
</evidence>
<dbReference type="PIRSF" id="PIRSF000548">
    <property type="entry name" value="PK_regulatory"/>
    <property type="match status" value="1"/>
</dbReference>
<dbReference type="EMBL" id="CCKQ01003021">
    <property type="protein sequence ID" value="CDW74127.1"/>
    <property type="molecule type" value="Genomic_DNA"/>
</dbReference>
<dbReference type="SUPFAM" id="SSF51206">
    <property type="entry name" value="cAMP-binding domain-like"/>
    <property type="match status" value="2"/>
</dbReference>
<dbReference type="InterPro" id="IPR000595">
    <property type="entry name" value="cNMP-bd_dom"/>
</dbReference>
<name>A0A077ZY19_STYLE</name>
<keyword evidence="5" id="KW-0677">Repeat</keyword>
<protein>
    <recommendedName>
        <fullName evidence="2">cAMP-dependent protein kinase regulatory subunit</fullName>
    </recommendedName>
</protein>
<dbReference type="PROSITE" id="PS00888">
    <property type="entry name" value="CNMP_BINDING_1"/>
    <property type="match status" value="2"/>
</dbReference>
<dbReference type="GO" id="GO:0005952">
    <property type="term" value="C:cAMP-dependent protein kinase complex"/>
    <property type="evidence" value="ECO:0007669"/>
    <property type="project" value="InterPro"/>
</dbReference>
<feature type="binding site" evidence="8">
    <location>
        <position position="243"/>
    </location>
    <ligand>
        <name>3',5'-cyclic AMP</name>
        <dbReference type="ChEBI" id="CHEBI:58165"/>
        <label>1</label>
    </ligand>
</feature>
<dbReference type="InterPro" id="IPR014710">
    <property type="entry name" value="RmlC-like_jellyroll"/>
</dbReference>
<dbReference type="GO" id="GO:0033554">
    <property type="term" value="P:cellular response to stress"/>
    <property type="evidence" value="ECO:0007669"/>
    <property type="project" value="UniProtKB-ARBA"/>
</dbReference>
<evidence type="ECO:0000256" key="5">
    <source>
        <dbReference type="ARBA" id="ARBA00022737"/>
    </source>
</evidence>
<evidence type="ECO:0000259" key="10">
    <source>
        <dbReference type="PROSITE" id="PS50042"/>
    </source>
</evidence>
<dbReference type="CDD" id="cd00038">
    <property type="entry name" value="CAP_ED"/>
    <property type="match status" value="2"/>
</dbReference>
<dbReference type="PANTHER" id="PTHR11635">
    <property type="entry name" value="CAMP-DEPENDENT PROTEIN KINASE REGULATORY CHAIN"/>
    <property type="match status" value="1"/>
</dbReference>
<feature type="compositionally biased region" description="Acidic residues" evidence="9">
    <location>
        <begin position="105"/>
        <end position="114"/>
    </location>
</feature>
<dbReference type="GO" id="GO:0030552">
    <property type="term" value="F:cAMP binding"/>
    <property type="evidence" value="ECO:0007669"/>
    <property type="project" value="UniProtKB-KW"/>
</dbReference>
<dbReference type="InParanoid" id="A0A077ZY19"/>
<feature type="binding site" evidence="8">
    <location>
        <position position="367"/>
    </location>
    <ligand>
        <name>3',5'-cyclic AMP</name>
        <dbReference type="ChEBI" id="CHEBI:58165"/>
        <label>2</label>
    </ligand>
</feature>
<dbReference type="OrthoDB" id="417078at2759"/>
<dbReference type="PROSITE" id="PS00889">
    <property type="entry name" value="CNMP_BINDING_2"/>
    <property type="match status" value="2"/>
</dbReference>
<dbReference type="InterPro" id="IPR012198">
    <property type="entry name" value="cAMP_dep_PK_reg_su"/>
</dbReference>
<dbReference type="Gene3D" id="2.60.120.10">
    <property type="entry name" value="Jelly Rolls"/>
    <property type="match status" value="2"/>
</dbReference>
<reference evidence="11 12" key="1">
    <citation type="submission" date="2014-06" db="EMBL/GenBank/DDBJ databases">
        <authorList>
            <person name="Swart Estienne"/>
        </authorList>
    </citation>
    <scope>NUCLEOTIDE SEQUENCE [LARGE SCALE GENOMIC DNA]</scope>
    <source>
        <strain evidence="11 12">130c</strain>
    </source>
</reference>
<dbReference type="GO" id="GO:0034236">
    <property type="term" value="F:protein kinase A catalytic subunit binding"/>
    <property type="evidence" value="ECO:0007669"/>
    <property type="project" value="TreeGrafter"/>
</dbReference>
<keyword evidence="4 8" id="KW-0116">cAMP-binding</keyword>
<keyword evidence="6 8" id="KW-0547">Nucleotide-binding</keyword>
<dbReference type="OMA" id="WSPPHHP"/>
<feature type="domain" description="Cyclic nucleotide-binding" evidence="10">
    <location>
        <begin position="296"/>
        <end position="417"/>
    </location>
</feature>
<feature type="domain" description="Cyclic nucleotide-binding" evidence="10">
    <location>
        <begin position="172"/>
        <end position="293"/>
    </location>
</feature>
<dbReference type="Pfam" id="PF00027">
    <property type="entry name" value="cNMP_binding"/>
    <property type="match status" value="2"/>
</dbReference>